<reference evidence="2" key="1">
    <citation type="submission" date="2018-02" db="EMBL/GenBank/DDBJ databases">
        <title>Rhizophora mucronata_Transcriptome.</title>
        <authorList>
            <person name="Meera S.P."/>
            <person name="Sreeshan A."/>
            <person name="Augustine A."/>
        </authorList>
    </citation>
    <scope>NUCLEOTIDE SEQUENCE</scope>
    <source>
        <tissue evidence="2">Leaf</tissue>
    </source>
</reference>
<keyword evidence="1" id="KW-0472">Membrane</keyword>
<accession>A0A2P2PEM9</accession>
<protein>
    <submittedName>
        <fullName evidence="2">Uncharacterized protein</fullName>
    </submittedName>
</protein>
<dbReference type="EMBL" id="GGEC01072691">
    <property type="protein sequence ID" value="MBX53175.1"/>
    <property type="molecule type" value="Transcribed_RNA"/>
</dbReference>
<feature type="transmembrane region" description="Helical" evidence="1">
    <location>
        <begin position="21"/>
        <end position="46"/>
    </location>
</feature>
<proteinExistence type="predicted"/>
<sequence>MPDSKDLAMARMCEIYFKAKLLVDVLFHLHVLVKPCSAFWCLILFYM</sequence>
<evidence type="ECO:0000313" key="2">
    <source>
        <dbReference type="EMBL" id="MBX53175.1"/>
    </source>
</evidence>
<keyword evidence="1" id="KW-1133">Transmembrane helix</keyword>
<name>A0A2P2PEM9_RHIMU</name>
<evidence type="ECO:0000256" key="1">
    <source>
        <dbReference type="SAM" id="Phobius"/>
    </source>
</evidence>
<organism evidence="2">
    <name type="scientific">Rhizophora mucronata</name>
    <name type="common">Asiatic mangrove</name>
    <dbReference type="NCBI Taxonomy" id="61149"/>
    <lineage>
        <taxon>Eukaryota</taxon>
        <taxon>Viridiplantae</taxon>
        <taxon>Streptophyta</taxon>
        <taxon>Embryophyta</taxon>
        <taxon>Tracheophyta</taxon>
        <taxon>Spermatophyta</taxon>
        <taxon>Magnoliopsida</taxon>
        <taxon>eudicotyledons</taxon>
        <taxon>Gunneridae</taxon>
        <taxon>Pentapetalae</taxon>
        <taxon>rosids</taxon>
        <taxon>fabids</taxon>
        <taxon>Malpighiales</taxon>
        <taxon>Rhizophoraceae</taxon>
        <taxon>Rhizophora</taxon>
    </lineage>
</organism>
<keyword evidence="1" id="KW-0812">Transmembrane</keyword>
<dbReference type="AlphaFoldDB" id="A0A2P2PEM9"/>